<reference evidence="1 2" key="1">
    <citation type="submission" date="2019-07" db="EMBL/GenBank/DDBJ databases">
        <title>Complete Genome Sequence of Leptotrichia wadei Strain JMUB3933.</title>
        <authorList>
            <person name="Watanabe S."/>
            <person name="Cui L."/>
        </authorList>
    </citation>
    <scope>NUCLEOTIDE SEQUENCE [LARGE SCALE GENOMIC DNA]</scope>
    <source>
        <strain evidence="1 2">JMUB3933</strain>
    </source>
</reference>
<dbReference type="Proteomes" id="UP000321397">
    <property type="component" value="Chromosome"/>
</dbReference>
<name>A0A510KEM2_9FUSO</name>
<evidence type="ECO:0000313" key="2">
    <source>
        <dbReference type="Proteomes" id="UP000321397"/>
    </source>
</evidence>
<proteinExistence type="predicted"/>
<gene>
    <name evidence="1" type="ORF">JMUB3933_1859</name>
</gene>
<sequence length="59" mass="7206">MAEYNYAYYCLHKLKIRPSEFAEMDIYEKGFIMACIDLKLKREKEAEKESKRKAGRRRR</sequence>
<evidence type="ECO:0008006" key="3">
    <source>
        <dbReference type="Google" id="ProtNLM"/>
    </source>
</evidence>
<protein>
    <recommendedName>
        <fullName evidence="3">Phage protein</fullName>
    </recommendedName>
</protein>
<dbReference type="RefSeq" id="WP_146961760.1">
    <property type="nucleotide sequence ID" value="NZ_AP019834.1"/>
</dbReference>
<dbReference type="EMBL" id="AP019834">
    <property type="protein sequence ID" value="BBM48343.1"/>
    <property type="molecule type" value="Genomic_DNA"/>
</dbReference>
<dbReference type="AlphaFoldDB" id="A0A510KEM2"/>
<organism evidence="1 2">
    <name type="scientific">Leptotrichia wadei</name>
    <dbReference type="NCBI Taxonomy" id="157687"/>
    <lineage>
        <taxon>Bacteria</taxon>
        <taxon>Fusobacteriati</taxon>
        <taxon>Fusobacteriota</taxon>
        <taxon>Fusobacteriia</taxon>
        <taxon>Fusobacteriales</taxon>
        <taxon>Leptotrichiaceae</taxon>
        <taxon>Leptotrichia</taxon>
    </lineage>
</organism>
<accession>A0A510KEM2</accession>
<evidence type="ECO:0000313" key="1">
    <source>
        <dbReference type="EMBL" id="BBM48343.1"/>
    </source>
</evidence>